<protein>
    <submittedName>
        <fullName evidence="3">Uncharacterized protein</fullName>
    </submittedName>
</protein>
<dbReference type="Pfam" id="PF16037">
    <property type="entry name" value="DUF4790"/>
    <property type="match status" value="1"/>
</dbReference>
<accession>A0A6I8V694</accession>
<feature type="compositionally biased region" description="Basic and acidic residues" evidence="1">
    <location>
        <begin position="1"/>
        <end position="15"/>
    </location>
</feature>
<keyword evidence="2" id="KW-1185">Reference proteome</keyword>
<reference evidence="3" key="2">
    <citation type="submission" date="2025-08" db="UniProtKB">
        <authorList>
            <consortium name="RefSeq"/>
        </authorList>
    </citation>
    <scope>IDENTIFICATION</scope>
    <source>
        <strain evidence="3">MV-25-SWS-2005</strain>
        <tissue evidence="3">Whole body</tissue>
    </source>
</reference>
<feature type="region of interest" description="Disordered" evidence="1">
    <location>
        <begin position="1"/>
        <end position="30"/>
    </location>
</feature>
<proteinExistence type="predicted"/>
<organism evidence="2 3">
    <name type="scientific">Drosophila pseudoobscura pseudoobscura</name>
    <name type="common">Fruit fly</name>
    <dbReference type="NCBI Taxonomy" id="46245"/>
    <lineage>
        <taxon>Eukaryota</taxon>
        <taxon>Metazoa</taxon>
        <taxon>Ecdysozoa</taxon>
        <taxon>Arthropoda</taxon>
        <taxon>Hexapoda</taxon>
        <taxon>Insecta</taxon>
        <taxon>Pterygota</taxon>
        <taxon>Neoptera</taxon>
        <taxon>Endopterygota</taxon>
        <taxon>Diptera</taxon>
        <taxon>Brachycera</taxon>
        <taxon>Muscomorpha</taxon>
        <taxon>Ephydroidea</taxon>
        <taxon>Drosophilidae</taxon>
        <taxon>Drosophila</taxon>
        <taxon>Sophophora</taxon>
    </lineage>
</organism>
<dbReference type="InterPro" id="IPR032004">
    <property type="entry name" value="DUF4790"/>
</dbReference>
<dbReference type="AlphaFoldDB" id="A0A6I8V694"/>
<sequence length="200" mass="23762">MEQNKETEETFDNGRKLSTLSTRPRRTTQLRRSTYTTYHKPSQKYEIPIHNKNKSDVLLQSLCKRHPNDAKYIGDFDSTEFDSDNIYICKAKDPDALDFIDQQPSYSKFKSPLESQCLSRYKECTIRYNRLFKNEMRKLIDYQCSAIEAAYLVRVMAFTTLWPPYHNESEIDSTSRKFFRLTPKEQKRFTKITGMPYKSK</sequence>
<dbReference type="Proteomes" id="UP000001819">
    <property type="component" value="Chromosome 2"/>
</dbReference>
<evidence type="ECO:0000313" key="3">
    <source>
        <dbReference type="RefSeq" id="XP_003736870.2"/>
    </source>
</evidence>
<evidence type="ECO:0000256" key="1">
    <source>
        <dbReference type="SAM" id="MobiDB-lite"/>
    </source>
</evidence>
<name>A0A6I8V694_DROPS</name>
<reference evidence="2" key="1">
    <citation type="submission" date="2024-06" db="UniProtKB">
        <authorList>
            <consortium name="RefSeq"/>
        </authorList>
    </citation>
    <scope>NUCLEOTIDE SEQUENCE [LARGE SCALE GENOMIC DNA]</scope>
    <source>
        <strain evidence="2">MV2-25</strain>
    </source>
</reference>
<dbReference type="KEGG" id="dpo:13036349"/>
<dbReference type="InParanoid" id="A0A6I8V694"/>
<gene>
    <name evidence="3" type="primary">LOC13036349</name>
</gene>
<evidence type="ECO:0000313" key="2">
    <source>
        <dbReference type="Proteomes" id="UP000001819"/>
    </source>
</evidence>
<dbReference type="RefSeq" id="XP_003736870.2">
    <property type="nucleotide sequence ID" value="XM_003736822.3"/>
</dbReference>